<evidence type="ECO:0000313" key="2">
    <source>
        <dbReference type="EMBL" id="QMV84294.1"/>
    </source>
</evidence>
<dbReference type="SUPFAM" id="SSF159941">
    <property type="entry name" value="MM3350-like"/>
    <property type="match status" value="1"/>
</dbReference>
<keyword evidence="3" id="KW-1185">Reference proteome</keyword>
<dbReference type="RefSeq" id="WP_182385103.1">
    <property type="nucleotide sequence ID" value="NZ_CP059833.1"/>
</dbReference>
<gene>
    <name evidence="2" type="ORF">HW450_07865</name>
</gene>
<proteinExistence type="predicted"/>
<sequence>MDLATLRISLNDTNVYRIVELPHEVSLNALHRVVQFAFGWEDMHLHSFTSPAMKGVEWTNYISEPERQRDDSTEFLHVLAPKVGDRLTYVYDFGDWWEHTIEVVELQPGKAQGPWTLGLHEHWFEPIRIISGVGMCPPEDFGGPGIWTDFLKWSAGAQVEHKMFEERMEFFFPDYRRQDIAEIATLPIRGIEQYLPLGPAFDARHDYFLPLDESLPLAEFVATGQLWNLQRIVAEAWQSWLDPDEMASPRELLEVIYFFLDLVGEGAKLTSAGYLPTSIVTELEQWGSEHGQDWISTGRRKAPFSERDVARAGWLRELLCDAGILKIQKKMIVPVKSAQKKAQDPEWLLERILRTIARNNHPIETGLELSTYIMYVSYGDMWPNQFVPTFSHIIGDMDLAVRDMHQRYLDYLHNFMALGYVEKDQRWRSALVRMCHMVDEDLKKPD</sequence>
<dbReference type="PANTHER" id="PTHR41878:SF1">
    <property type="entry name" value="TNPR PROTEIN"/>
    <property type="match status" value="1"/>
</dbReference>
<dbReference type="Gene3D" id="3.10.290.30">
    <property type="entry name" value="MM3350-like"/>
    <property type="match status" value="1"/>
</dbReference>
<protein>
    <submittedName>
        <fullName evidence="2">Plasmid pRiA4b ORF-3 family protein</fullName>
    </submittedName>
</protein>
<dbReference type="InterPro" id="IPR012912">
    <property type="entry name" value="Plasmid_pRiA4b_Orf3-like"/>
</dbReference>
<accession>A0A7G5FCF3</accession>
<evidence type="ECO:0000259" key="1">
    <source>
        <dbReference type="Pfam" id="PF07929"/>
    </source>
</evidence>
<dbReference type="InterPro" id="IPR024047">
    <property type="entry name" value="MM3350-like_sf"/>
</dbReference>
<dbReference type="PANTHER" id="PTHR41878">
    <property type="entry name" value="LEXA REPRESSOR-RELATED"/>
    <property type="match status" value="1"/>
</dbReference>
<feature type="domain" description="Plasmid pRiA4b Orf3-like" evidence="1">
    <location>
        <begin position="5"/>
        <end position="174"/>
    </location>
</feature>
<reference evidence="2 3" key="1">
    <citation type="submission" date="2020-07" db="EMBL/GenBank/DDBJ databases">
        <title>non toxigenic Corynebacterium sp. nov from a clinical source.</title>
        <authorList>
            <person name="Bernier A.-M."/>
            <person name="Bernard K."/>
        </authorList>
    </citation>
    <scope>NUCLEOTIDE SEQUENCE [LARGE SCALE GENOMIC DNA]</scope>
    <source>
        <strain evidence="3">NML 93-0612</strain>
    </source>
</reference>
<dbReference type="EMBL" id="CP059833">
    <property type="protein sequence ID" value="QMV84294.1"/>
    <property type="molecule type" value="Genomic_DNA"/>
</dbReference>
<name>A0A7G5FCF3_9CORY</name>
<organism evidence="2 3">
    <name type="scientific">Corynebacterium hindlerae</name>
    <dbReference type="NCBI Taxonomy" id="699041"/>
    <lineage>
        <taxon>Bacteria</taxon>
        <taxon>Bacillati</taxon>
        <taxon>Actinomycetota</taxon>
        <taxon>Actinomycetes</taxon>
        <taxon>Mycobacteriales</taxon>
        <taxon>Corynebacteriaceae</taxon>
        <taxon>Corynebacterium</taxon>
    </lineage>
</organism>
<dbReference type="AlphaFoldDB" id="A0A7G5FCF3"/>
<dbReference type="Proteomes" id="UP000515570">
    <property type="component" value="Chromosome"/>
</dbReference>
<dbReference type="Pfam" id="PF07929">
    <property type="entry name" value="PRiA4_ORF3"/>
    <property type="match status" value="1"/>
</dbReference>
<evidence type="ECO:0000313" key="3">
    <source>
        <dbReference type="Proteomes" id="UP000515570"/>
    </source>
</evidence>